<comment type="similarity">
    <text evidence="4 14">Belongs to the cytochrome P450 family.</text>
</comment>
<name>A0ABD1E4D2_HYPHA</name>
<dbReference type="PRINTS" id="PR00463">
    <property type="entry name" value="EP450I"/>
</dbReference>
<accession>A0ABD1E4D2</accession>
<dbReference type="Pfam" id="PF00067">
    <property type="entry name" value="p450"/>
    <property type="match status" value="1"/>
</dbReference>
<feature type="binding site" description="axial binding residue" evidence="13">
    <location>
        <position position="440"/>
    </location>
    <ligand>
        <name>heme</name>
        <dbReference type="ChEBI" id="CHEBI:30413"/>
    </ligand>
    <ligandPart>
        <name>Fe</name>
        <dbReference type="ChEBI" id="CHEBI:18248"/>
    </ligandPart>
</feature>
<evidence type="ECO:0000256" key="8">
    <source>
        <dbReference type="ARBA" id="ARBA00022848"/>
    </source>
</evidence>
<evidence type="ECO:0000256" key="11">
    <source>
        <dbReference type="ARBA" id="ARBA00023033"/>
    </source>
</evidence>
<gene>
    <name evidence="15" type="ORF">ABEB36_014603</name>
</gene>
<dbReference type="SUPFAM" id="SSF48264">
    <property type="entry name" value="Cytochrome P450"/>
    <property type="match status" value="1"/>
</dbReference>
<dbReference type="InterPro" id="IPR050476">
    <property type="entry name" value="Insect_CytP450_Detox"/>
</dbReference>
<keyword evidence="11 14" id="KW-0503">Monooxygenase</keyword>
<comment type="subcellular location">
    <subcellularLocation>
        <location evidence="3">Endoplasmic reticulum membrane</location>
        <topology evidence="3">Peripheral membrane protein</topology>
    </subcellularLocation>
    <subcellularLocation>
        <location evidence="2">Microsome membrane</location>
        <topology evidence="2">Peripheral membrane protein</topology>
    </subcellularLocation>
</comment>
<dbReference type="PROSITE" id="PS00086">
    <property type="entry name" value="CYTOCHROME_P450"/>
    <property type="match status" value="1"/>
</dbReference>
<keyword evidence="7" id="KW-0256">Endoplasmic reticulum</keyword>
<dbReference type="AlphaFoldDB" id="A0ABD1E4D2"/>
<evidence type="ECO:0000313" key="16">
    <source>
        <dbReference type="Proteomes" id="UP001566132"/>
    </source>
</evidence>
<dbReference type="InterPro" id="IPR017972">
    <property type="entry name" value="Cyt_P450_CS"/>
</dbReference>
<keyword evidence="8" id="KW-0492">Microsome</keyword>
<evidence type="ECO:0000256" key="5">
    <source>
        <dbReference type="ARBA" id="ARBA00022617"/>
    </source>
</evidence>
<dbReference type="EMBL" id="JBDJPC010000013">
    <property type="protein sequence ID" value="KAL1488807.1"/>
    <property type="molecule type" value="Genomic_DNA"/>
</dbReference>
<dbReference type="InterPro" id="IPR036396">
    <property type="entry name" value="Cyt_P450_sf"/>
</dbReference>
<dbReference type="GO" id="GO:0005789">
    <property type="term" value="C:endoplasmic reticulum membrane"/>
    <property type="evidence" value="ECO:0007669"/>
    <property type="project" value="UniProtKB-SubCell"/>
</dbReference>
<keyword evidence="9 14" id="KW-0560">Oxidoreductase</keyword>
<dbReference type="FunFam" id="1.10.630.10:FF:000042">
    <property type="entry name" value="Cytochrome P450"/>
    <property type="match status" value="1"/>
</dbReference>
<dbReference type="InterPro" id="IPR002401">
    <property type="entry name" value="Cyt_P450_E_grp-I"/>
</dbReference>
<dbReference type="Gene3D" id="1.10.630.10">
    <property type="entry name" value="Cytochrome P450"/>
    <property type="match status" value="1"/>
</dbReference>
<dbReference type="PRINTS" id="PR00385">
    <property type="entry name" value="P450"/>
</dbReference>
<evidence type="ECO:0000256" key="1">
    <source>
        <dbReference type="ARBA" id="ARBA00001971"/>
    </source>
</evidence>
<evidence type="ECO:0000256" key="7">
    <source>
        <dbReference type="ARBA" id="ARBA00022824"/>
    </source>
</evidence>
<evidence type="ECO:0000313" key="15">
    <source>
        <dbReference type="EMBL" id="KAL1488807.1"/>
    </source>
</evidence>
<comment type="cofactor">
    <cofactor evidence="1 13">
        <name>heme</name>
        <dbReference type="ChEBI" id="CHEBI:30413"/>
    </cofactor>
</comment>
<evidence type="ECO:0000256" key="2">
    <source>
        <dbReference type="ARBA" id="ARBA00004174"/>
    </source>
</evidence>
<evidence type="ECO:0000256" key="9">
    <source>
        <dbReference type="ARBA" id="ARBA00023002"/>
    </source>
</evidence>
<dbReference type="InterPro" id="IPR001128">
    <property type="entry name" value="Cyt_P450"/>
</dbReference>
<evidence type="ECO:0000256" key="10">
    <source>
        <dbReference type="ARBA" id="ARBA00023004"/>
    </source>
</evidence>
<keyword evidence="5 13" id="KW-0349">Heme</keyword>
<keyword evidence="16" id="KW-1185">Reference proteome</keyword>
<evidence type="ECO:0008006" key="17">
    <source>
        <dbReference type="Google" id="ProtNLM"/>
    </source>
</evidence>
<dbReference type="CDD" id="cd11056">
    <property type="entry name" value="CYP6-like"/>
    <property type="match status" value="1"/>
</dbReference>
<dbReference type="PANTHER" id="PTHR24292:SF54">
    <property type="entry name" value="CYP9F3-RELATED"/>
    <property type="match status" value="1"/>
</dbReference>
<proteinExistence type="inferred from homology"/>
<evidence type="ECO:0000256" key="4">
    <source>
        <dbReference type="ARBA" id="ARBA00010617"/>
    </source>
</evidence>
<evidence type="ECO:0000256" key="13">
    <source>
        <dbReference type="PIRSR" id="PIRSR602401-1"/>
    </source>
</evidence>
<evidence type="ECO:0000256" key="12">
    <source>
        <dbReference type="ARBA" id="ARBA00023136"/>
    </source>
</evidence>
<protein>
    <recommendedName>
        <fullName evidence="17">Cytochrome P450</fullName>
    </recommendedName>
</protein>
<reference evidence="15 16" key="1">
    <citation type="submission" date="2024-05" db="EMBL/GenBank/DDBJ databases">
        <title>Genetic variation in Jamaican populations of the coffee berry borer (Hypothenemus hampei).</title>
        <authorList>
            <person name="Errbii M."/>
            <person name="Myrie A."/>
        </authorList>
    </citation>
    <scope>NUCLEOTIDE SEQUENCE [LARGE SCALE GENOMIC DNA]</scope>
    <source>
        <strain evidence="15">JA-Hopewell-2020-01-JO</strain>
        <tissue evidence="15">Whole body</tissue>
    </source>
</reference>
<dbReference type="GO" id="GO:0004497">
    <property type="term" value="F:monooxygenase activity"/>
    <property type="evidence" value="ECO:0007669"/>
    <property type="project" value="UniProtKB-KW"/>
</dbReference>
<dbReference type="PANTHER" id="PTHR24292">
    <property type="entry name" value="CYTOCHROME P450"/>
    <property type="match status" value="1"/>
</dbReference>
<dbReference type="Proteomes" id="UP001566132">
    <property type="component" value="Unassembled WGS sequence"/>
</dbReference>
<keyword evidence="10 13" id="KW-0408">Iron</keyword>
<keyword evidence="12" id="KW-0472">Membrane</keyword>
<evidence type="ECO:0000256" key="6">
    <source>
        <dbReference type="ARBA" id="ARBA00022723"/>
    </source>
</evidence>
<evidence type="ECO:0000256" key="3">
    <source>
        <dbReference type="ARBA" id="ARBA00004406"/>
    </source>
</evidence>
<comment type="caution">
    <text evidence="15">The sequence shown here is derived from an EMBL/GenBank/DDBJ whole genome shotgun (WGS) entry which is preliminary data.</text>
</comment>
<evidence type="ECO:0000256" key="14">
    <source>
        <dbReference type="RuleBase" id="RU000461"/>
    </source>
</evidence>
<keyword evidence="6 13" id="KW-0479">Metal-binding</keyword>
<sequence length="494" mass="57655">MIFIFVTIAFFITLWWYLSWSLNHWTRMGVKQTRPWLIVGDSFPTLFGQISVPEFIQSIYNLYPNEKYVGLYNFQSPVLMFRDPELFKEIAIKDFDHFTDHAPFVDPEADPLWSKNLLSLKGERWKEIRNIVSPVFISSKMKLMFDLIKENSEDLVNYFQENNEEIMELDMNDLVNRFANDVIASAAFGLKVNSSREKENRFYLMGKQLTNFRGLLNSIKFVLLQVYPKFFKIVGSSLLDKEAGKFFSDIIGDTIKMREEKNIVRPDVIHILMEAQKKQAEAPTGKINISNLDIASQCLIFFFAGFDTISTSLSFGMYELATNPDVQNKLREEILETIKTGPLTYDTLLQMRYLDMVVSEMLRKWPQFPFLDRVCTKPYVVDKKIQIKPNSEVWIPIYALHRDPQYFPDPDKFNPERFDPKKNTITPYTYLPFGLGPRSCIGNRFAIMEMKSFLFHLLSKYEIVPTEKTSIPLVLSKNIQLGAENGFWMGLKRI</sequence>
<organism evidence="15 16">
    <name type="scientific">Hypothenemus hampei</name>
    <name type="common">Coffee berry borer</name>
    <dbReference type="NCBI Taxonomy" id="57062"/>
    <lineage>
        <taxon>Eukaryota</taxon>
        <taxon>Metazoa</taxon>
        <taxon>Ecdysozoa</taxon>
        <taxon>Arthropoda</taxon>
        <taxon>Hexapoda</taxon>
        <taxon>Insecta</taxon>
        <taxon>Pterygota</taxon>
        <taxon>Neoptera</taxon>
        <taxon>Endopterygota</taxon>
        <taxon>Coleoptera</taxon>
        <taxon>Polyphaga</taxon>
        <taxon>Cucujiformia</taxon>
        <taxon>Curculionidae</taxon>
        <taxon>Scolytinae</taxon>
        <taxon>Hypothenemus</taxon>
    </lineage>
</organism>
<dbReference type="GO" id="GO:0046872">
    <property type="term" value="F:metal ion binding"/>
    <property type="evidence" value="ECO:0007669"/>
    <property type="project" value="UniProtKB-KW"/>
</dbReference>